<dbReference type="RefSeq" id="WP_064467741.1">
    <property type="nucleotide sequence ID" value="NZ_JAGGKH010000007.1"/>
</dbReference>
<feature type="transmembrane region" description="Helical" evidence="7">
    <location>
        <begin position="70"/>
        <end position="88"/>
    </location>
</feature>
<dbReference type="Pfam" id="PF06750">
    <property type="entry name" value="A24_N_bact"/>
    <property type="match status" value="1"/>
</dbReference>
<accession>A0A178A271</accession>
<feature type="domain" description="Prepilin peptidase A24 N-terminal" evidence="9">
    <location>
        <begin position="7"/>
        <end position="89"/>
    </location>
</feature>
<dbReference type="InterPro" id="IPR010627">
    <property type="entry name" value="Prepilin_pept_A24_N"/>
</dbReference>
<dbReference type="Pfam" id="PF01478">
    <property type="entry name" value="Peptidase_A24"/>
    <property type="match status" value="1"/>
</dbReference>
<feature type="domain" description="Prepilin type IV endopeptidase peptidase" evidence="8">
    <location>
        <begin position="101"/>
        <end position="204"/>
    </location>
</feature>
<evidence type="ECO:0000256" key="7">
    <source>
        <dbReference type="SAM" id="Phobius"/>
    </source>
</evidence>
<dbReference type="Proteomes" id="UP000077881">
    <property type="component" value="Unassembled WGS sequence"/>
</dbReference>
<dbReference type="PATRIC" id="fig|217031.6.peg.1043"/>
<dbReference type="GO" id="GO:0004190">
    <property type="term" value="F:aspartic-type endopeptidase activity"/>
    <property type="evidence" value="ECO:0007669"/>
    <property type="project" value="InterPro"/>
</dbReference>
<evidence type="ECO:0000256" key="4">
    <source>
        <dbReference type="ARBA" id="ARBA00022692"/>
    </source>
</evidence>
<feature type="transmembrane region" description="Helical" evidence="7">
    <location>
        <begin position="6"/>
        <end position="25"/>
    </location>
</feature>
<keyword evidence="6 7" id="KW-0472">Membrane</keyword>
<feature type="transmembrane region" description="Helical" evidence="7">
    <location>
        <begin position="143"/>
        <end position="163"/>
    </location>
</feature>
<protein>
    <submittedName>
        <fullName evidence="10">Prepilin peptidase</fullName>
    </submittedName>
</protein>
<dbReference type="InterPro" id="IPR000045">
    <property type="entry name" value="Prepilin_IV_endopep_pep"/>
</dbReference>
<evidence type="ECO:0000256" key="5">
    <source>
        <dbReference type="ARBA" id="ARBA00022989"/>
    </source>
</evidence>
<comment type="similarity">
    <text evidence="2">Belongs to the peptidase A24 family.</text>
</comment>
<reference evidence="10 11" key="1">
    <citation type="submission" date="2015-05" db="EMBL/GenBank/DDBJ databases">
        <title>Comparison of genome.</title>
        <authorList>
            <person name="Zheng Z."/>
            <person name="Sun M."/>
        </authorList>
    </citation>
    <scope>NUCLEOTIDE SEQUENCE [LARGE SCALE GENOMIC DNA]</scope>
    <source>
        <strain evidence="10 11">G25-74</strain>
    </source>
</reference>
<dbReference type="OrthoDB" id="9789291at2"/>
<organism evidence="10 11">
    <name type="scientific">Lederbergia galactosidilytica</name>
    <dbReference type="NCBI Taxonomy" id="217031"/>
    <lineage>
        <taxon>Bacteria</taxon>
        <taxon>Bacillati</taxon>
        <taxon>Bacillota</taxon>
        <taxon>Bacilli</taxon>
        <taxon>Bacillales</taxon>
        <taxon>Bacillaceae</taxon>
        <taxon>Lederbergia</taxon>
    </lineage>
</organism>
<comment type="subcellular location">
    <subcellularLocation>
        <location evidence="1">Cell membrane</location>
        <topology evidence="1">Multi-pass membrane protein</topology>
    </subcellularLocation>
</comment>
<feature type="transmembrane region" description="Helical" evidence="7">
    <location>
        <begin position="217"/>
        <end position="235"/>
    </location>
</feature>
<evidence type="ECO:0000256" key="3">
    <source>
        <dbReference type="ARBA" id="ARBA00022475"/>
    </source>
</evidence>
<dbReference type="GO" id="GO:0005886">
    <property type="term" value="C:plasma membrane"/>
    <property type="evidence" value="ECO:0007669"/>
    <property type="project" value="UniProtKB-SubCell"/>
</dbReference>
<gene>
    <name evidence="10" type="ORF">ABB05_04815</name>
</gene>
<evidence type="ECO:0000256" key="6">
    <source>
        <dbReference type="ARBA" id="ARBA00023136"/>
    </source>
</evidence>
<feature type="transmembrane region" description="Helical" evidence="7">
    <location>
        <begin position="94"/>
        <end position="112"/>
    </location>
</feature>
<evidence type="ECO:0000313" key="11">
    <source>
        <dbReference type="Proteomes" id="UP000077881"/>
    </source>
</evidence>
<name>A0A178A271_9BACI</name>
<dbReference type="InterPro" id="IPR050882">
    <property type="entry name" value="Prepilin_peptidase/N-MTase"/>
</dbReference>
<dbReference type="AlphaFoldDB" id="A0A178A271"/>
<evidence type="ECO:0000313" key="10">
    <source>
        <dbReference type="EMBL" id="OAK74212.1"/>
    </source>
</evidence>
<dbReference type="PANTHER" id="PTHR30487">
    <property type="entry name" value="TYPE 4 PREPILIN-LIKE PROTEINS LEADER PEPTIDE-PROCESSING ENZYME"/>
    <property type="match status" value="1"/>
</dbReference>
<dbReference type="EMBL" id="LDJR01000027">
    <property type="protein sequence ID" value="OAK74212.1"/>
    <property type="molecule type" value="Genomic_DNA"/>
</dbReference>
<dbReference type="STRING" id="217031.ABB05_04815"/>
<evidence type="ECO:0000256" key="2">
    <source>
        <dbReference type="ARBA" id="ARBA00005801"/>
    </source>
</evidence>
<dbReference type="GO" id="GO:0006465">
    <property type="term" value="P:signal peptide processing"/>
    <property type="evidence" value="ECO:0007669"/>
    <property type="project" value="TreeGrafter"/>
</dbReference>
<sequence length="247" mass="27698">MEIIIFIYALLLGSFLNVVGLRVPAKQSIIKPRSSCPGCGKSLTIVELIPVLSFVIQKGKCKQCKQPISLFYPIMELTTAFLFVYAFAKIGWTFELVIAWTLITLFVIIFITDIKFMLIPDKILLFFAILFIIERIIQPLQPWWNSLLGAAIAFLLLLLIAILSKGGMGGGDIKLFTVIGFVIGPKFMLISFFFANILGAVLGIIGMTCGIFERKKPIPFGPFIAIGTLITYFYYQPILAWYQSLLY</sequence>
<evidence type="ECO:0000256" key="1">
    <source>
        <dbReference type="ARBA" id="ARBA00004651"/>
    </source>
</evidence>
<dbReference type="Gene3D" id="1.20.120.1220">
    <property type="match status" value="1"/>
</dbReference>
<evidence type="ECO:0000259" key="9">
    <source>
        <dbReference type="Pfam" id="PF06750"/>
    </source>
</evidence>
<keyword evidence="5 7" id="KW-1133">Transmembrane helix</keyword>
<feature type="transmembrane region" description="Helical" evidence="7">
    <location>
        <begin position="175"/>
        <end position="205"/>
    </location>
</feature>
<comment type="caution">
    <text evidence="10">The sequence shown here is derived from an EMBL/GenBank/DDBJ whole genome shotgun (WGS) entry which is preliminary data.</text>
</comment>
<evidence type="ECO:0000259" key="8">
    <source>
        <dbReference type="Pfam" id="PF01478"/>
    </source>
</evidence>
<keyword evidence="4 7" id="KW-0812">Transmembrane</keyword>
<dbReference type="PANTHER" id="PTHR30487:SF0">
    <property type="entry name" value="PREPILIN LEADER PEPTIDASE_N-METHYLTRANSFERASE-RELATED"/>
    <property type="match status" value="1"/>
</dbReference>
<proteinExistence type="inferred from homology"/>
<keyword evidence="11" id="KW-1185">Reference proteome</keyword>
<keyword evidence="3" id="KW-1003">Cell membrane</keyword>